<evidence type="ECO:0000256" key="1">
    <source>
        <dbReference type="SAM" id="SignalP"/>
    </source>
</evidence>
<dbReference type="AlphaFoldDB" id="S7UUF7"/>
<reference evidence="2 3" key="1">
    <citation type="journal article" date="2013" name="Genome Announc.">
        <title>Draft genome sequences for three mercury-methylating, sulfate-reducing bacteria.</title>
        <authorList>
            <person name="Brown S.D."/>
            <person name="Hurt R.A.Jr."/>
            <person name="Gilmour C.C."/>
            <person name="Elias D.A."/>
        </authorList>
    </citation>
    <scope>NUCLEOTIDE SEQUENCE [LARGE SCALE GENOMIC DNA]</scope>
    <source>
        <strain evidence="2 3">DSM 2059</strain>
    </source>
</reference>
<proteinExistence type="predicted"/>
<protein>
    <recommendedName>
        <fullName evidence="4">PEP-CTERM system associated protein</fullName>
    </recommendedName>
</protein>
<keyword evidence="3" id="KW-1185">Reference proteome</keyword>
<evidence type="ECO:0008006" key="4">
    <source>
        <dbReference type="Google" id="ProtNLM"/>
    </source>
</evidence>
<feature type="signal peptide" evidence="1">
    <location>
        <begin position="1"/>
        <end position="26"/>
    </location>
</feature>
<organism evidence="2 3">
    <name type="scientific">Desulfococcus multivorans DSM 2059</name>
    <dbReference type="NCBI Taxonomy" id="1121405"/>
    <lineage>
        <taxon>Bacteria</taxon>
        <taxon>Pseudomonadati</taxon>
        <taxon>Thermodesulfobacteriota</taxon>
        <taxon>Desulfobacteria</taxon>
        <taxon>Desulfobacterales</taxon>
        <taxon>Desulfococcaceae</taxon>
        <taxon>Desulfococcus</taxon>
    </lineage>
</organism>
<keyword evidence="1" id="KW-0732">Signal</keyword>
<dbReference type="eggNOG" id="COG5338">
    <property type="taxonomic scope" value="Bacteria"/>
</dbReference>
<dbReference type="InterPro" id="IPR018759">
    <property type="entry name" value="BBP2_2"/>
</dbReference>
<dbReference type="Proteomes" id="UP000014977">
    <property type="component" value="Unassembled WGS sequence"/>
</dbReference>
<dbReference type="Pfam" id="PF10082">
    <property type="entry name" value="BBP2_2"/>
    <property type="match status" value="1"/>
</dbReference>
<name>S7UUF7_DESML</name>
<comment type="caution">
    <text evidence="2">The sequence shown here is derived from an EMBL/GenBank/DDBJ whole genome shotgun (WGS) entry which is preliminary data.</text>
</comment>
<evidence type="ECO:0000313" key="2">
    <source>
        <dbReference type="EMBL" id="EPR35998.1"/>
    </source>
</evidence>
<feature type="chain" id="PRO_5030177281" description="PEP-CTERM system associated protein" evidence="1">
    <location>
        <begin position="27"/>
        <end position="401"/>
    </location>
</feature>
<evidence type="ECO:0000313" key="3">
    <source>
        <dbReference type="Proteomes" id="UP000014977"/>
    </source>
</evidence>
<dbReference type="OrthoDB" id="5497436at2"/>
<gene>
    <name evidence="2" type="ORF">dsmv_0703</name>
</gene>
<accession>S7UUF7</accession>
<dbReference type="RefSeq" id="WP_020877814.1">
    <property type="nucleotide sequence ID" value="NZ_FUWN01000001.1"/>
</dbReference>
<sequence length="401" mass="47231">MTDIKRKLWVGAVLMFSLVMPLSASAQDIRFTPRLGVTGEYNDNILFLRNDRTDDFILSLAPALELGYNTESLALNSLAGISFRRYLSDDDYDREDYYVYLNGTYRMTEKMTVNGRFNYIQDYAAESRIVDLAEPDVDFDELPVDPGIETFFSERKYYRAWAGMQYRLTEISELGVKYRYLRNDYDLEENNDYDRNVVDLTYFRALNNQRDRIGPRLGYTYNDSDISEYDSYNLALAWHHLFTETLSLYTDIGVRYTEESFKDSNVEDDDWGGTANIWLTKRGETRVLDLGFSHDIGTASNGRAVNVSRLFCRLNQFITERLYFDFKGNFFVTNEDNYSNFDDVEIFLDVIPSLRYQMTEDHAVRLAYSYTIDYDRSLEDDRDRHRNRVWVMFEFGFPNTL</sequence>
<dbReference type="STRING" id="897.B2D07_16175"/>
<dbReference type="EMBL" id="ATHJ01000105">
    <property type="protein sequence ID" value="EPR35998.1"/>
    <property type="molecule type" value="Genomic_DNA"/>
</dbReference>